<organism evidence="1 2">
    <name type="scientific">Pristionchus pacificus</name>
    <name type="common">Parasitic nematode worm</name>
    <dbReference type="NCBI Taxonomy" id="54126"/>
    <lineage>
        <taxon>Eukaryota</taxon>
        <taxon>Metazoa</taxon>
        <taxon>Ecdysozoa</taxon>
        <taxon>Nematoda</taxon>
        <taxon>Chromadorea</taxon>
        <taxon>Rhabditida</taxon>
        <taxon>Rhabditina</taxon>
        <taxon>Diplogasteromorpha</taxon>
        <taxon>Diplogasteroidea</taxon>
        <taxon>Neodiplogasteridae</taxon>
        <taxon>Pristionchus</taxon>
    </lineage>
</organism>
<proteinExistence type="predicted"/>
<dbReference type="EnsemblMetazoa" id="PPA40155.1">
    <property type="protein sequence ID" value="PPA40155.1"/>
    <property type="gene ID" value="WBGene00278524"/>
</dbReference>
<gene>
    <name evidence="1" type="primary">WBGene00278524</name>
</gene>
<reference evidence="2" key="1">
    <citation type="journal article" date="2008" name="Nat. Genet.">
        <title>The Pristionchus pacificus genome provides a unique perspective on nematode lifestyle and parasitism.</title>
        <authorList>
            <person name="Dieterich C."/>
            <person name="Clifton S.W."/>
            <person name="Schuster L.N."/>
            <person name="Chinwalla A."/>
            <person name="Delehaunty K."/>
            <person name="Dinkelacker I."/>
            <person name="Fulton L."/>
            <person name="Fulton R."/>
            <person name="Godfrey J."/>
            <person name="Minx P."/>
            <person name="Mitreva M."/>
            <person name="Roeseler W."/>
            <person name="Tian H."/>
            <person name="Witte H."/>
            <person name="Yang S.P."/>
            <person name="Wilson R.K."/>
            <person name="Sommer R.J."/>
        </authorList>
    </citation>
    <scope>NUCLEOTIDE SEQUENCE [LARGE SCALE GENOMIC DNA]</scope>
    <source>
        <strain evidence="2">PS312</strain>
    </source>
</reference>
<keyword evidence="2" id="KW-1185">Reference proteome</keyword>
<protein>
    <submittedName>
        <fullName evidence="1">Uncharacterized protein</fullName>
    </submittedName>
</protein>
<dbReference type="AlphaFoldDB" id="A0A2A6C4R8"/>
<accession>A0A8R1UWX4</accession>
<reference evidence="1" key="2">
    <citation type="submission" date="2022-06" db="UniProtKB">
        <authorList>
            <consortium name="EnsemblMetazoa"/>
        </authorList>
    </citation>
    <scope>IDENTIFICATION</scope>
    <source>
        <strain evidence="1">PS312</strain>
    </source>
</reference>
<dbReference type="Proteomes" id="UP000005239">
    <property type="component" value="Unassembled WGS sequence"/>
</dbReference>
<evidence type="ECO:0000313" key="1">
    <source>
        <dbReference type="EnsemblMetazoa" id="PPA40155.1"/>
    </source>
</evidence>
<evidence type="ECO:0000313" key="2">
    <source>
        <dbReference type="Proteomes" id="UP000005239"/>
    </source>
</evidence>
<name>A0A2A6C4R8_PRIPA</name>
<sequence>MISLFLSLPFIHLAIADAPSANYVTLYGQFINYTSYKHFPAAKFVEKFSNKSNWETLACNTIYCHFEDKNDCVSLCSKLMKTRTNDDPLNPRYDFEDEPECKTACGEDCWNDHVILSVLPFVPFISYPPIDWIMRRNLIVSHLISNVLKKKQRRSIQ</sequence>
<accession>A0A2A6C4R8</accession>